<proteinExistence type="predicted"/>
<dbReference type="RefSeq" id="WP_079421016.1">
    <property type="nucleotide sequence ID" value="NZ_MBTG01000066.1"/>
</dbReference>
<gene>
    <name evidence="1" type="ORF">BC351_12460</name>
</gene>
<keyword evidence="2" id="KW-1185">Reference proteome</keyword>
<dbReference type="Proteomes" id="UP000190626">
    <property type="component" value="Unassembled WGS sequence"/>
</dbReference>
<dbReference type="STRING" id="1469647.BC351_12460"/>
<reference evidence="2" key="1">
    <citation type="submission" date="2016-07" db="EMBL/GenBank/DDBJ databases">
        <authorList>
            <person name="Florea S."/>
            <person name="Webb J.S."/>
            <person name="Jaromczyk J."/>
            <person name="Schardl C.L."/>
        </authorList>
    </citation>
    <scope>NUCLEOTIDE SEQUENCE [LARGE SCALE GENOMIC DNA]</scope>
    <source>
        <strain evidence="2">CY1</strain>
    </source>
</reference>
<evidence type="ECO:0000313" key="1">
    <source>
        <dbReference type="EMBL" id="OPH47304.1"/>
    </source>
</evidence>
<dbReference type="EMBL" id="MBTG01000066">
    <property type="protein sequence ID" value="OPH47304.1"/>
    <property type="molecule type" value="Genomic_DNA"/>
</dbReference>
<evidence type="ECO:0000313" key="2">
    <source>
        <dbReference type="Proteomes" id="UP000190626"/>
    </source>
</evidence>
<sequence>MMKYGDEHVEHRFTLSFTESELRGQWQDYFLGIHAADGEAFPEDLIDPSVLVICNLAGEIVQIVLHDEGCDCEFQFTFTEKAQIEAYMKQHVNV</sequence>
<dbReference type="AlphaFoldDB" id="A0A1V4H853"/>
<accession>A0A1V4H853</accession>
<protein>
    <submittedName>
        <fullName evidence="1">Uncharacterized protein</fullName>
    </submittedName>
</protein>
<dbReference type="OrthoDB" id="2930633at2"/>
<name>A0A1V4H853_9BACL</name>
<organism evidence="1 2">
    <name type="scientific">Paenibacillus ferrarius</name>
    <dbReference type="NCBI Taxonomy" id="1469647"/>
    <lineage>
        <taxon>Bacteria</taxon>
        <taxon>Bacillati</taxon>
        <taxon>Bacillota</taxon>
        <taxon>Bacilli</taxon>
        <taxon>Bacillales</taxon>
        <taxon>Paenibacillaceae</taxon>
        <taxon>Paenibacillus</taxon>
    </lineage>
</organism>
<comment type="caution">
    <text evidence="1">The sequence shown here is derived from an EMBL/GenBank/DDBJ whole genome shotgun (WGS) entry which is preliminary data.</text>
</comment>